<reference evidence="2 3" key="1">
    <citation type="journal article" date="2024" name="bioRxiv">
        <title>A reference genome for Trichogramma kaykai: A tiny desert-dwelling parasitoid wasp with competing sex-ratio distorters.</title>
        <authorList>
            <person name="Culotta J."/>
            <person name="Lindsey A.R."/>
        </authorList>
    </citation>
    <scope>NUCLEOTIDE SEQUENCE [LARGE SCALE GENOMIC DNA]</scope>
    <source>
        <strain evidence="2 3">KSX58</strain>
    </source>
</reference>
<accession>A0ABD2VXJ7</accession>
<protein>
    <submittedName>
        <fullName evidence="2">Uncharacterized protein</fullName>
    </submittedName>
</protein>
<sequence>MSLKVTSSSSASSTCLSSSGKKDRHRKKSDLGKRLTRSFSLVTKSPVAAFLHRKPSAPEFTVEVTAIAPDKSQLMRSRRAHRLTCPR</sequence>
<evidence type="ECO:0000256" key="1">
    <source>
        <dbReference type="SAM" id="MobiDB-lite"/>
    </source>
</evidence>
<dbReference type="EMBL" id="JBJJXI010000157">
    <property type="protein sequence ID" value="KAL3385445.1"/>
    <property type="molecule type" value="Genomic_DNA"/>
</dbReference>
<feature type="compositionally biased region" description="Low complexity" evidence="1">
    <location>
        <begin position="1"/>
        <end position="19"/>
    </location>
</feature>
<proteinExistence type="predicted"/>
<keyword evidence="3" id="KW-1185">Reference proteome</keyword>
<name>A0ABD2VXJ7_9HYME</name>
<dbReference type="Proteomes" id="UP001627154">
    <property type="component" value="Unassembled WGS sequence"/>
</dbReference>
<evidence type="ECO:0000313" key="3">
    <source>
        <dbReference type="Proteomes" id="UP001627154"/>
    </source>
</evidence>
<gene>
    <name evidence="2" type="ORF">TKK_019009</name>
</gene>
<evidence type="ECO:0000313" key="2">
    <source>
        <dbReference type="EMBL" id="KAL3385445.1"/>
    </source>
</evidence>
<feature type="region of interest" description="Disordered" evidence="1">
    <location>
        <begin position="1"/>
        <end position="36"/>
    </location>
</feature>
<organism evidence="2 3">
    <name type="scientific">Trichogramma kaykai</name>
    <dbReference type="NCBI Taxonomy" id="54128"/>
    <lineage>
        <taxon>Eukaryota</taxon>
        <taxon>Metazoa</taxon>
        <taxon>Ecdysozoa</taxon>
        <taxon>Arthropoda</taxon>
        <taxon>Hexapoda</taxon>
        <taxon>Insecta</taxon>
        <taxon>Pterygota</taxon>
        <taxon>Neoptera</taxon>
        <taxon>Endopterygota</taxon>
        <taxon>Hymenoptera</taxon>
        <taxon>Apocrita</taxon>
        <taxon>Proctotrupomorpha</taxon>
        <taxon>Chalcidoidea</taxon>
        <taxon>Trichogrammatidae</taxon>
        <taxon>Trichogramma</taxon>
    </lineage>
</organism>
<dbReference type="AlphaFoldDB" id="A0ABD2VXJ7"/>
<comment type="caution">
    <text evidence="2">The sequence shown here is derived from an EMBL/GenBank/DDBJ whole genome shotgun (WGS) entry which is preliminary data.</text>
</comment>